<feature type="transmembrane region" description="Helical" evidence="1">
    <location>
        <begin position="6"/>
        <end position="30"/>
    </location>
</feature>
<evidence type="ECO:0000313" key="3">
    <source>
        <dbReference type="Proteomes" id="UP000637513"/>
    </source>
</evidence>
<dbReference type="RefSeq" id="WP_249304896.1">
    <property type="nucleotide sequence ID" value="NZ_JACRSW010000030.1"/>
</dbReference>
<keyword evidence="1" id="KW-0812">Transmembrane</keyword>
<sequence>MNKKTTKLALAGVFTAVAVIGSLISIPVAGSKCAPVQHMVNIFSAVLLGPWWGVAIAFVASLLRNLFGLGSFLAFPGSMIGAFCCGIVYYFCQKISLTCIAEALGTGLLGGLAAVPVAKWLMQIPVGGAFVYVIPFFISTFAGSILSFVIFSVLKKSGSLIQLQEMVHNKSR</sequence>
<dbReference type="NCBIfam" id="TIGR02359">
    <property type="entry name" value="thiW"/>
    <property type="match status" value="1"/>
</dbReference>
<proteinExistence type="predicted"/>
<feature type="transmembrane region" description="Helical" evidence="1">
    <location>
        <begin position="99"/>
        <end position="118"/>
    </location>
</feature>
<keyword evidence="1" id="KW-0472">Membrane</keyword>
<dbReference type="InterPro" id="IPR012652">
    <property type="entry name" value="ThiW"/>
</dbReference>
<feature type="transmembrane region" description="Helical" evidence="1">
    <location>
        <begin position="130"/>
        <end position="154"/>
    </location>
</feature>
<protein>
    <submittedName>
        <fullName evidence="2">Energy coupling factor transporter S component ThiW</fullName>
    </submittedName>
</protein>
<evidence type="ECO:0000256" key="1">
    <source>
        <dbReference type="SAM" id="Phobius"/>
    </source>
</evidence>
<evidence type="ECO:0000313" key="2">
    <source>
        <dbReference type="EMBL" id="MBC8557602.1"/>
    </source>
</evidence>
<comment type="caution">
    <text evidence="2">The sequence shown here is derived from an EMBL/GenBank/DDBJ whole genome shotgun (WGS) entry which is preliminary data.</text>
</comment>
<keyword evidence="1" id="KW-1133">Transmembrane helix</keyword>
<dbReference type="Proteomes" id="UP000637513">
    <property type="component" value="Unassembled WGS sequence"/>
</dbReference>
<organism evidence="2 3">
    <name type="scientific">Jutongia hominis</name>
    <dbReference type="NCBI Taxonomy" id="2763664"/>
    <lineage>
        <taxon>Bacteria</taxon>
        <taxon>Bacillati</taxon>
        <taxon>Bacillota</taxon>
        <taxon>Clostridia</taxon>
        <taxon>Lachnospirales</taxon>
        <taxon>Lachnospiraceae</taxon>
        <taxon>Jutongia</taxon>
    </lineage>
</organism>
<accession>A0ABR7MWI1</accession>
<dbReference type="EMBL" id="JACRSW010000030">
    <property type="protein sequence ID" value="MBC8557602.1"/>
    <property type="molecule type" value="Genomic_DNA"/>
</dbReference>
<feature type="transmembrane region" description="Helical" evidence="1">
    <location>
        <begin position="42"/>
        <end position="63"/>
    </location>
</feature>
<reference evidence="2 3" key="1">
    <citation type="submission" date="2020-08" db="EMBL/GenBank/DDBJ databases">
        <title>Genome public.</title>
        <authorList>
            <person name="Liu C."/>
            <person name="Sun Q."/>
        </authorList>
    </citation>
    <scope>NUCLEOTIDE SEQUENCE [LARGE SCALE GENOMIC DNA]</scope>
    <source>
        <strain evidence="2 3">BX3</strain>
    </source>
</reference>
<dbReference type="Gene3D" id="1.10.1760.20">
    <property type="match status" value="1"/>
</dbReference>
<keyword evidence="3" id="KW-1185">Reference proteome</keyword>
<name>A0ABR7MWI1_9FIRM</name>
<dbReference type="Pfam" id="PF09512">
    <property type="entry name" value="ThiW"/>
    <property type="match status" value="1"/>
</dbReference>
<dbReference type="PIRSF" id="PIRSF024534">
    <property type="entry name" value="ThiW"/>
    <property type="match status" value="1"/>
</dbReference>
<feature type="transmembrane region" description="Helical" evidence="1">
    <location>
        <begin position="69"/>
        <end position="92"/>
    </location>
</feature>
<gene>
    <name evidence="2" type="primary">thiW</name>
    <name evidence="2" type="ORF">H8700_07755</name>
</gene>